<reference evidence="2" key="1">
    <citation type="journal article" date="2016" name="Genome Announc.">
        <title>Genome sequence of Ustilaginoidea virens IPU010, a rice pathogenic fungus causing false smut.</title>
        <authorList>
            <person name="Kumagai T."/>
            <person name="Ishii T."/>
            <person name="Terai G."/>
            <person name="Umemura M."/>
            <person name="Machida M."/>
            <person name="Asai K."/>
        </authorList>
    </citation>
    <scope>NUCLEOTIDE SEQUENCE [LARGE SCALE GENOMIC DNA]</scope>
    <source>
        <strain evidence="2">IPU010</strain>
    </source>
</reference>
<dbReference type="Proteomes" id="UP000054053">
    <property type="component" value="Unassembled WGS sequence"/>
</dbReference>
<sequence>MATAAFEYGVEAVVPNWTKGCDAIGLAPGPRLQCNEGDAVEQVEYGSEPSAIKVGRLGCACGLLM</sequence>
<comment type="caution">
    <text evidence="1">The sequence shown here is derived from an EMBL/GenBank/DDBJ whole genome shotgun (WGS) entry which is preliminary data.</text>
</comment>
<evidence type="ECO:0000313" key="1">
    <source>
        <dbReference type="EMBL" id="GAO20088.1"/>
    </source>
</evidence>
<dbReference type="EMBL" id="BBTG02000076">
    <property type="protein sequence ID" value="GAO20088.1"/>
    <property type="molecule type" value="Genomic_DNA"/>
</dbReference>
<proteinExistence type="predicted"/>
<evidence type="ECO:0000313" key="2">
    <source>
        <dbReference type="Proteomes" id="UP000054053"/>
    </source>
</evidence>
<organism evidence="1 2">
    <name type="scientific">Ustilaginoidea virens</name>
    <name type="common">Rice false smut fungus</name>
    <name type="synonym">Villosiclava virens</name>
    <dbReference type="NCBI Taxonomy" id="1159556"/>
    <lineage>
        <taxon>Eukaryota</taxon>
        <taxon>Fungi</taxon>
        <taxon>Dikarya</taxon>
        <taxon>Ascomycota</taxon>
        <taxon>Pezizomycotina</taxon>
        <taxon>Sordariomycetes</taxon>
        <taxon>Hypocreomycetidae</taxon>
        <taxon>Hypocreales</taxon>
        <taxon>Clavicipitaceae</taxon>
        <taxon>Ustilaginoidea</taxon>
    </lineage>
</organism>
<protein>
    <submittedName>
        <fullName evidence="1">Uncharacterized protein</fullName>
    </submittedName>
</protein>
<gene>
    <name evidence="1" type="ORF">UVI_02062390</name>
</gene>
<name>A0A1B5L8M7_USTVR</name>
<accession>A0A1B5L8M7</accession>
<dbReference type="AlphaFoldDB" id="A0A1B5L8M7"/>